<keyword evidence="7" id="KW-1185">Reference proteome</keyword>
<evidence type="ECO:0000256" key="2">
    <source>
        <dbReference type="ARBA" id="ARBA00023295"/>
    </source>
</evidence>
<sequence length="1508" mass="161899">MGKTGKKLALTALAAMMGALPAAGLPATAAEAGSGASPLYGNFEDWNGGHTNQATANNRMESIKAVNQDGKLYVMAKGSGMNRAKTMYINADNNAATGADIAGWKDSGGIDYKIEGDAAYAYENGDWVQRGQVVLKDNDTVAEYEIDLTALAAADPAGKIKVGLLSEGSMLPELGELMVPVQPSSSGGAAQAAPPPPTNLAIDGDGAEWADVPELLRSTDGKTTVKYAVSSDALHMLIEGRIDNGEFPDLWEHLLIDVDRKPSTGNAMWAWAGTLGSEYLVQSGLLYEANGSGGWQEAATGLSYARSGTGDAKTIEWTLPLADLHAGDAKSVHVAFLSNNYAMPDPAGDPAEISLVAKPQLTVDGDPSDWAGIQPLTVTADGLTTVKTYVTDDKLFALIDGRIDNAEFPNLWEHLFLDTDKNPSTGTSSWAWAGKLGAEYLVQTAILYASNGSGGWDQTPAVFPYVSAGTGDHKVIEWSVPLSELGITDEQSIHAGFLSNSYAAPDASGDPAVIQLRSSGSSITVDGDDSDWSGVELGAAAGGSSYVLDAVQDERKLYVRVKGKNLDLRNVYYLNTDGDSATGASTGLWTEEGFDYKIDRGTLYEYNQQNGSWEEKGPVYLAVTEDAIEINVYLDQLGLDEPARIKLGYANRGMLQLPMGGSAPLTVDNTVRTQETADVFYPRQSFELLNNPYMGWVAWAKDSSKADGTPYPQQHSLVYAGISWRELEPVKGQFDWAGIEQKYQFAYWASQGKRINLRIVMDTPTADPSHKDIPDWLYDELAAEGNAGTWYDTQEVGSGFSPNYNSETLLAEHERMIAKVAERYDNDPRIAFVQLGSLGHWGEWHTWPSGSGVFPKLSISDQYVQHYLDAFKHKQIGMRKPFPIASEQRTGLFNDVFGIKSSTDEWVGWTQNGWSGIGEFVDNPADAASAQAASAMPDFWKYAYSGGEFANGNPESWLTDDAVMESLRQMRVSHTSWLGPSSPARTAYGTDIQSNIETMQKMMGYRYVIEAVKHSDSAAHGTSISFETVLNNKGVAPFYQDWKLEYSLADANGTIVYKERQNTDLRTLLPGRHVLEQQLNLPSTLAAGSYKLLIAVIDPATDSPGMELAIDGKRPDGRYGVGSLTVTGSSGSAGSGNGSAPAADDGKVQRLNNPVLTDGKLAVTLLTGKEQLEVPLQASALADNPSIVVSDGKVSWELPGFLLAKAKEQAGSGAAWLTITVKPGLDLASYAAKDNAAAQGIGQAVSFGLAVTTATGEKTIDFAATPVKVSLKPDSTDVNAVNLYGIQNERLKAATASFRNGLLTALITAPGTYQWLNYEKVFRDVAAGHWAADAIEALAAKQVMQGVDRDRFAPNRSVTRVELAAMLARILGLGTVPDGGTQTPFRDVPAQAWYTEELKEVLAAGLMNGYGDTFRPNAEITREELAVLAIRAAAKISGEAAAVTSPNHEDVSYRDAERISDWAADSVMKAKQLGLMIGDEDGTFRPQEGVSRAEAAVITLRLMEMLLK</sequence>
<dbReference type="Pfam" id="PF02449">
    <property type="entry name" value="Glyco_hydro_42"/>
    <property type="match status" value="1"/>
</dbReference>
<name>A0ABQ6NS68_9BACL</name>
<dbReference type="SUPFAM" id="SSF51445">
    <property type="entry name" value="(Trans)glycosidases"/>
    <property type="match status" value="1"/>
</dbReference>
<dbReference type="Gene3D" id="3.20.20.80">
    <property type="entry name" value="Glycosidases"/>
    <property type="match status" value="1"/>
</dbReference>
<feature type="domain" description="SLH" evidence="5">
    <location>
        <begin position="1318"/>
        <end position="1381"/>
    </location>
</feature>
<gene>
    <name evidence="6" type="ORF">PghCCS26_45100</name>
</gene>
<organism evidence="6 7">
    <name type="scientific">Paenibacillus glycanilyticus</name>
    <dbReference type="NCBI Taxonomy" id="126569"/>
    <lineage>
        <taxon>Bacteria</taxon>
        <taxon>Bacillati</taxon>
        <taxon>Bacillota</taxon>
        <taxon>Bacilli</taxon>
        <taxon>Bacillales</taxon>
        <taxon>Paenibacillaceae</taxon>
        <taxon>Paenibacillus</taxon>
    </lineage>
</organism>
<feature type="domain" description="SLH" evidence="5">
    <location>
        <begin position="1450"/>
        <end position="1508"/>
    </location>
</feature>
<keyword evidence="4" id="KW-0732">Signal</keyword>
<evidence type="ECO:0000313" key="6">
    <source>
        <dbReference type="EMBL" id="GMK47380.1"/>
    </source>
</evidence>
<feature type="chain" id="PRO_5046738912" description="SLH domain-containing protein" evidence="4">
    <location>
        <begin position="23"/>
        <end position="1508"/>
    </location>
</feature>
<dbReference type="Proteomes" id="UP001285921">
    <property type="component" value="Unassembled WGS sequence"/>
</dbReference>
<feature type="region of interest" description="Disordered" evidence="3">
    <location>
        <begin position="1123"/>
        <end position="1147"/>
    </location>
</feature>
<dbReference type="PANTHER" id="PTHR43308:SF5">
    <property type="entry name" value="S-LAYER PROTEIN _ PEPTIDOGLYCAN ENDO-BETA-N-ACETYLGLUCOSAMINIDASE"/>
    <property type="match status" value="1"/>
</dbReference>
<dbReference type="InterPro" id="IPR013529">
    <property type="entry name" value="Glyco_hydro_42_N"/>
</dbReference>
<feature type="signal peptide" evidence="4">
    <location>
        <begin position="1"/>
        <end position="22"/>
    </location>
</feature>
<keyword evidence="2" id="KW-0326">Glycosidase</keyword>
<accession>A0ABQ6NS68</accession>
<proteinExistence type="predicted"/>
<dbReference type="Pfam" id="PF16116">
    <property type="entry name" value="DUF4832"/>
    <property type="match status" value="1"/>
</dbReference>
<dbReference type="PROSITE" id="PS51272">
    <property type="entry name" value="SLH"/>
    <property type="match status" value="3"/>
</dbReference>
<feature type="domain" description="SLH" evidence="5">
    <location>
        <begin position="1382"/>
        <end position="1443"/>
    </location>
</feature>
<dbReference type="InterPro" id="IPR032267">
    <property type="entry name" value="DUF4832"/>
</dbReference>
<dbReference type="InterPro" id="IPR001119">
    <property type="entry name" value="SLH_dom"/>
</dbReference>
<evidence type="ECO:0000256" key="4">
    <source>
        <dbReference type="SAM" id="SignalP"/>
    </source>
</evidence>
<dbReference type="Pfam" id="PF00395">
    <property type="entry name" value="SLH"/>
    <property type="match status" value="3"/>
</dbReference>
<keyword evidence="1" id="KW-0378">Hydrolase</keyword>
<protein>
    <recommendedName>
        <fullName evidence="5">SLH domain-containing protein</fullName>
    </recommendedName>
</protein>
<evidence type="ECO:0000256" key="1">
    <source>
        <dbReference type="ARBA" id="ARBA00022801"/>
    </source>
</evidence>
<dbReference type="EMBL" id="BTCL01000019">
    <property type="protein sequence ID" value="GMK47380.1"/>
    <property type="molecule type" value="Genomic_DNA"/>
</dbReference>
<dbReference type="InterPro" id="IPR017853">
    <property type="entry name" value="GH"/>
</dbReference>
<evidence type="ECO:0000313" key="7">
    <source>
        <dbReference type="Proteomes" id="UP001285921"/>
    </source>
</evidence>
<dbReference type="InterPro" id="IPR051465">
    <property type="entry name" value="Cell_Envelope_Struct_Comp"/>
</dbReference>
<evidence type="ECO:0000259" key="5">
    <source>
        <dbReference type="PROSITE" id="PS51272"/>
    </source>
</evidence>
<comment type="caution">
    <text evidence="6">The sequence shown here is derived from an EMBL/GenBank/DDBJ whole genome shotgun (WGS) entry which is preliminary data.</text>
</comment>
<reference evidence="6 7" key="1">
    <citation type="submission" date="2023-05" db="EMBL/GenBank/DDBJ databases">
        <title>Draft genome of Paenibacillus sp. CCS26.</title>
        <authorList>
            <person name="Akita H."/>
            <person name="Shinto Y."/>
            <person name="Kimura Z."/>
        </authorList>
    </citation>
    <scope>NUCLEOTIDE SEQUENCE [LARGE SCALE GENOMIC DNA]</scope>
    <source>
        <strain evidence="6 7">CCS26</strain>
    </source>
</reference>
<dbReference type="PANTHER" id="PTHR43308">
    <property type="entry name" value="OUTER MEMBRANE PROTEIN ALPHA-RELATED"/>
    <property type="match status" value="1"/>
</dbReference>
<evidence type="ECO:0000256" key="3">
    <source>
        <dbReference type="SAM" id="MobiDB-lite"/>
    </source>
</evidence>